<organism evidence="1 2">
    <name type="scientific">Blautia hominis</name>
    <dbReference type="NCBI Taxonomy" id="2025493"/>
    <lineage>
        <taxon>Bacteria</taxon>
        <taxon>Bacillati</taxon>
        <taxon>Bacillota</taxon>
        <taxon>Clostridia</taxon>
        <taxon>Lachnospirales</taxon>
        <taxon>Lachnospiraceae</taxon>
        <taxon>Blautia</taxon>
    </lineage>
</organism>
<gene>
    <name evidence="1" type="ORF">K040078D81_42230</name>
</gene>
<dbReference type="EMBL" id="BAABYW010000001">
    <property type="protein sequence ID" value="GAA6410106.1"/>
    <property type="molecule type" value="Genomic_DNA"/>
</dbReference>
<proteinExistence type="predicted"/>
<name>A0ABQ0BFA8_9FIRM</name>
<comment type="caution">
    <text evidence="1">The sequence shown here is derived from an EMBL/GenBank/DDBJ whole genome shotgun (WGS) entry which is preliminary data.</text>
</comment>
<protein>
    <submittedName>
        <fullName evidence="1">Uncharacterized protein</fullName>
    </submittedName>
</protein>
<keyword evidence="2" id="KW-1185">Reference proteome</keyword>
<evidence type="ECO:0000313" key="2">
    <source>
        <dbReference type="Proteomes" id="UP001600943"/>
    </source>
</evidence>
<dbReference type="Proteomes" id="UP001600943">
    <property type="component" value="Unassembled WGS sequence"/>
</dbReference>
<sequence>MRVKYWIGAYKIGGGQWGMKADGRLGQAVGDEGGRAVGAGSGG</sequence>
<dbReference type="RefSeq" id="WP_390408299.1">
    <property type="nucleotide sequence ID" value="NZ_BAABYW010000001.1"/>
</dbReference>
<reference evidence="1 2" key="1">
    <citation type="submission" date="2024-04" db="EMBL/GenBank/DDBJ databases">
        <title>Defined microbial consortia suppress multidrug-resistant proinflammatory Enterobacteriaceae via ecological control.</title>
        <authorList>
            <person name="Furuichi M."/>
            <person name="Kawaguchi T."/>
            <person name="Pust M."/>
            <person name="Yasuma K."/>
            <person name="Plichta D."/>
            <person name="Hasegawa N."/>
            <person name="Ohya T."/>
            <person name="Bhattarai S."/>
            <person name="Sasajima S."/>
            <person name="Aoto Y."/>
            <person name="Tuganbaev T."/>
            <person name="Yaginuma M."/>
            <person name="Ueda M."/>
            <person name="Okahashi N."/>
            <person name="Amafuji K."/>
            <person name="Kiridooshi Y."/>
            <person name="Sugita K."/>
            <person name="Strazar M."/>
            <person name="Skelly A."/>
            <person name="Suda W."/>
            <person name="Hattori M."/>
            <person name="Nakamoto N."/>
            <person name="Caballero S."/>
            <person name="Norman J."/>
            <person name="Olle B."/>
            <person name="Tanoue T."/>
            <person name="Arita M."/>
            <person name="Bucci V."/>
            <person name="Atarashi K."/>
            <person name="Xavier R."/>
            <person name="Honda K."/>
        </authorList>
    </citation>
    <scope>NUCLEOTIDE SEQUENCE [LARGE SCALE GENOMIC DNA]</scope>
    <source>
        <strain evidence="2">k04-0078-D8-1</strain>
    </source>
</reference>
<evidence type="ECO:0000313" key="1">
    <source>
        <dbReference type="EMBL" id="GAA6410106.1"/>
    </source>
</evidence>
<accession>A0ABQ0BFA8</accession>